<evidence type="ECO:0000256" key="13">
    <source>
        <dbReference type="NCBIfam" id="TIGR03499"/>
    </source>
</evidence>
<dbReference type="InterPro" id="IPR000897">
    <property type="entry name" value="SRP54_GTPase_dom"/>
</dbReference>
<gene>
    <name evidence="16" type="primary">flhF</name>
    <name evidence="16" type="ORF">CWE22_08275</name>
</gene>
<evidence type="ECO:0000256" key="10">
    <source>
        <dbReference type="ARBA" id="ARBA00023136"/>
    </source>
</evidence>
<keyword evidence="7" id="KW-1005">Bacterial flagellum biogenesis</keyword>
<dbReference type="InterPro" id="IPR003593">
    <property type="entry name" value="AAA+_ATPase"/>
</dbReference>
<keyword evidence="8" id="KW-0653">Protein transport</keyword>
<dbReference type="Pfam" id="PF00448">
    <property type="entry name" value="SRP54"/>
    <property type="match status" value="1"/>
</dbReference>
<keyword evidence="17" id="KW-1185">Reference proteome</keyword>
<evidence type="ECO:0000256" key="6">
    <source>
        <dbReference type="ARBA" id="ARBA00022741"/>
    </source>
</evidence>
<reference evidence="17" key="1">
    <citation type="journal article" date="2018" name="Front. Microbiol.">
        <title>Genome-Based Analysis Reveals the Taxonomy and Diversity of the Family Idiomarinaceae.</title>
        <authorList>
            <person name="Liu Y."/>
            <person name="Lai Q."/>
            <person name="Shao Z."/>
        </authorList>
    </citation>
    <scope>NUCLEOTIDE SEQUENCE [LARGE SCALE GENOMIC DNA]</scope>
    <source>
        <strain evidence="17">KYW314</strain>
    </source>
</reference>
<dbReference type="InterPro" id="IPR027417">
    <property type="entry name" value="P-loop_NTPase"/>
</dbReference>
<evidence type="ECO:0000259" key="15">
    <source>
        <dbReference type="SMART" id="SM00962"/>
    </source>
</evidence>
<accession>A0A7Z7EUV1</accession>
<dbReference type="SUPFAM" id="SSF52540">
    <property type="entry name" value="P-loop containing nucleoside triphosphate hydrolases"/>
    <property type="match status" value="1"/>
</dbReference>
<keyword evidence="16" id="KW-0966">Cell projection</keyword>
<keyword evidence="16" id="KW-0969">Cilium</keyword>
<dbReference type="NCBIfam" id="TIGR03499">
    <property type="entry name" value="FlhF"/>
    <property type="match status" value="1"/>
</dbReference>
<comment type="caution">
    <text evidence="16">The sequence shown here is derived from an EMBL/GenBank/DDBJ whole genome shotgun (WGS) entry which is preliminary data.</text>
</comment>
<evidence type="ECO:0000313" key="16">
    <source>
        <dbReference type="EMBL" id="RUO42129.1"/>
    </source>
</evidence>
<keyword evidence="10" id="KW-0472">Membrane</keyword>
<dbReference type="Gene3D" id="1.20.120.1380">
    <property type="entry name" value="Flagellar FlhF biosynthesis protein, N domain"/>
    <property type="match status" value="1"/>
</dbReference>
<dbReference type="GO" id="GO:0044781">
    <property type="term" value="P:bacterial-type flagellum organization"/>
    <property type="evidence" value="ECO:0007669"/>
    <property type="project" value="UniProtKB-UniRule"/>
</dbReference>
<evidence type="ECO:0000256" key="8">
    <source>
        <dbReference type="ARBA" id="ARBA00022927"/>
    </source>
</evidence>
<evidence type="ECO:0000256" key="2">
    <source>
        <dbReference type="ARBA" id="ARBA00008531"/>
    </source>
</evidence>
<dbReference type="GO" id="GO:0015031">
    <property type="term" value="P:protein transport"/>
    <property type="evidence" value="ECO:0007669"/>
    <property type="project" value="UniProtKB-KW"/>
</dbReference>
<sequence length="701" mass="76589">MALVQKFIAANQREAMRQVREKLGDDAVILSTRPNSQGVLVLAALEADLDQLAPETAATSVDVTKVTQQLLTEMQALRAEVAELRSTTTAGTQDKALAEDQKSRLYRRLRIGGFSHELSRQIVSHMPGSLNVASASQADIERWVREQISARIAVAEVNWPILDATGVVALVGPTGVGKTTTTAKLAAQYVMRHGADSLLLVTTDSYRVGAQQQLEVYADILNVDMHPLRDGDSLSALAEPMKGKRLILVDTVGMSQRDQRLPSKIAALQQSQSSQLVLLLNAAAQPTTLDEVARIYRRIAQESDLQINDCIITKVDECTHSGGVLDVICRHQFQVQAISSGQRVPEDFEPPHIESLLNCALGDATQASAQEQQAWQLELPQQFNASRLVDQGQSLQFAFASLQQLIPDFALVTQAYQLGQVPPPRTERTPPAVRWAAPQPLQGWSQRTATVALSQGGLPMLSASWCDVPEFQSAELQLFDYLPDVTELSSLTSRGCGWLATVNVNHRLAQQGQVRSASEIIKRDGVPLQQGAEKLVYRGETRTLRLKIAAVDGVASDAPWQLCYGELQGGKGKAAVQRRYWILDANASVDDLVARTTYSLQLEELGRLQRFAWQQLDGAPSELRQWLAAAIAASAIHLEYSLQPQAARLRADLLALSGKRGRVDGSKLVSGMIRVLSAHQALREVSAGIQAESTRGWSQHD</sequence>
<evidence type="ECO:0000256" key="9">
    <source>
        <dbReference type="ARBA" id="ARBA00023134"/>
    </source>
</evidence>
<dbReference type="SMART" id="SM00382">
    <property type="entry name" value="AAA"/>
    <property type="match status" value="1"/>
</dbReference>
<dbReference type="GO" id="GO:0005525">
    <property type="term" value="F:GTP binding"/>
    <property type="evidence" value="ECO:0007669"/>
    <property type="project" value="UniProtKB-UniRule"/>
</dbReference>
<dbReference type="EMBL" id="PIPR01000001">
    <property type="protein sequence ID" value="RUO42129.1"/>
    <property type="molecule type" value="Genomic_DNA"/>
</dbReference>
<evidence type="ECO:0000256" key="11">
    <source>
        <dbReference type="ARBA" id="ARBA00023225"/>
    </source>
</evidence>
<keyword evidence="5" id="KW-1003">Cell membrane</keyword>
<dbReference type="InterPro" id="IPR047040">
    <property type="entry name" value="FlhF__GTPase_dom"/>
</dbReference>
<dbReference type="GO" id="GO:0005886">
    <property type="term" value="C:plasma membrane"/>
    <property type="evidence" value="ECO:0007669"/>
    <property type="project" value="UniProtKB-SubCell"/>
</dbReference>
<evidence type="ECO:0000259" key="14">
    <source>
        <dbReference type="SMART" id="SM00382"/>
    </source>
</evidence>
<dbReference type="InterPro" id="IPR020006">
    <property type="entry name" value="FlhF"/>
</dbReference>
<keyword evidence="11" id="KW-1006">Bacterial flagellum protein export</keyword>
<protein>
    <recommendedName>
        <fullName evidence="3 13">Flagellar biosynthesis protein FlhF</fullName>
    </recommendedName>
</protein>
<feature type="domain" description="AAA+ ATPase" evidence="14">
    <location>
        <begin position="164"/>
        <end position="309"/>
    </location>
</feature>
<keyword evidence="16" id="KW-0282">Flagellum</keyword>
<dbReference type="GO" id="GO:0003924">
    <property type="term" value="F:GTPase activity"/>
    <property type="evidence" value="ECO:0007669"/>
    <property type="project" value="UniProtKB-UniRule"/>
</dbReference>
<dbReference type="RefSeq" id="WP_169930851.1">
    <property type="nucleotide sequence ID" value="NZ_PIPR01000001.1"/>
</dbReference>
<dbReference type="CDD" id="cd17873">
    <property type="entry name" value="FlhF"/>
    <property type="match status" value="1"/>
</dbReference>
<dbReference type="PANTHER" id="PTHR43134:SF3">
    <property type="entry name" value="FLAGELLAR BIOSYNTHESIS PROTEIN FLHF"/>
    <property type="match status" value="1"/>
</dbReference>
<evidence type="ECO:0000256" key="4">
    <source>
        <dbReference type="ARBA" id="ARBA00022448"/>
    </source>
</evidence>
<dbReference type="GO" id="GO:0006614">
    <property type="term" value="P:SRP-dependent cotranslational protein targeting to membrane"/>
    <property type="evidence" value="ECO:0007669"/>
    <property type="project" value="UniProtKB-UniRule"/>
</dbReference>
<evidence type="ECO:0000256" key="12">
    <source>
        <dbReference type="ARBA" id="ARBA00025337"/>
    </source>
</evidence>
<feature type="domain" description="SRP54-type proteins GTP-binding" evidence="15">
    <location>
        <begin position="165"/>
        <end position="362"/>
    </location>
</feature>
<dbReference type="Proteomes" id="UP000287766">
    <property type="component" value="Unassembled WGS sequence"/>
</dbReference>
<name>A0A7Z7EUV1_9GAMM</name>
<dbReference type="GO" id="GO:0005047">
    <property type="term" value="F:signal recognition particle binding"/>
    <property type="evidence" value="ECO:0007669"/>
    <property type="project" value="TreeGrafter"/>
</dbReference>
<dbReference type="FunFam" id="3.40.50.300:FF:000695">
    <property type="entry name" value="Flagellar biosynthesis regulator FlhF"/>
    <property type="match status" value="1"/>
</dbReference>
<keyword evidence="9" id="KW-0342">GTP-binding</keyword>
<evidence type="ECO:0000256" key="5">
    <source>
        <dbReference type="ARBA" id="ARBA00022475"/>
    </source>
</evidence>
<proteinExistence type="inferred from homology"/>
<dbReference type="AlphaFoldDB" id="A0A7Z7EUV1"/>
<evidence type="ECO:0000313" key="17">
    <source>
        <dbReference type="Proteomes" id="UP000287766"/>
    </source>
</evidence>
<dbReference type="PANTHER" id="PTHR43134">
    <property type="entry name" value="SIGNAL RECOGNITION PARTICLE RECEPTOR SUBUNIT ALPHA"/>
    <property type="match status" value="1"/>
</dbReference>
<evidence type="ECO:0000256" key="7">
    <source>
        <dbReference type="ARBA" id="ARBA00022795"/>
    </source>
</evidence>
<evidence type="ECO:0000256" key="1">
    <source>
        <dbReference type="ARBA" id="ARBA00004413"/>
    </source>
</evidence>
<comment type="function">
    <text evidence="12">Necessary for flagellar biosynthesis. May be involved in translocation of the flagellum.</text>
</comment>
<dbReference type="SMART" id="SM00962">
    <property type="entry name" value="SRP54"/>
    <property type="match status" value="1"/>
</dbReference>
<evidence type="ECO:0000256" key="3">
    <source>
        <dbReference type="ARBA" id="ARBA00014919"/>
    </source>
</evidence>
<organism evidence="16 17">
    <name type="scientific">Pseudidiomarina aestuarii</name>
    <dbReference type="NCBI Taxonomy" id="624146"/>
    <lineage>
        <taxon>Bacteria</taxon>
        <taxon>Pseudomonadati</taxon>
        <taxon>Pseudomonadota</taxon>
        <taxon>Gammaproteobacteria</taxon>
        <taxon>Alteromonadales</taxon>
        <taxon>Idiomarinaceae</taxon>
        <taxon>Pseudidiomarina</taxon>
    </lineage>
</organism>
<keyword evidence="6" id="KW-0547">Nucleotide-binding</keyword>
<comment type="subcellular location">
    <subcellularLocation>
        <location evidence="1">Cell membrane</location>
        <topology evidence="1">Peripheral membrane protein</topology>
        <orientation evidence="1">Cytoplasmic side</orientation>
    </subcellularLocation>
</comment>
<keyword evidence="4" id="KW-0813">Transport</keyword>
<comment type="similarity">
    <text evidence="2">Belongs to the GTP-binding SRP family.</text>
</comment>
<dbReference type="Gene3D" id="3.40.50.300">
    <property type="entry name" value="P-loop containing nucleotide triphosphate hydrolases"/>
    <property type="match status" value="1"/>
</dbReference>